<dbReference type="EMBL" id="KQ030523">
    <property type="protein sequence ID" value="KJZ74773.1"/>
    <property type="molecule type" value="Genomic_DNA"/>
</dbReference>
<evidence type="ECO:0000313" key="2">
    <source>
        <dbReference type="EMBL" id="KJZ74773.1"/>
    </source>
</evidence>
<name>A0A0F7ZUF5_9HYPO</name>
<dbReference type="PANTHER" id="PTHR36151">
    <property type="entry name" value="BLR2777 PROTEIN"/>
    <property type="match status" value="1"/>
</dbReference>
<dbReference type="Proteomes" id="UP000054481">
    <property type="component" value="Unassembled WGS sequence"/>
</dbReference>
<dbReference type="PANTHER" id="PTHR36151:SF3">
    <property type="entry name" value="ER-BOUND OXYGENASE MPAB_MPAB'_RUBBER OXYGENASE CATALYTIC DOMAIN-CONTAINING PROTEIN"/>
    <property type="match status" value="1"/>
</dbReference>
<dbReference type="GO" id="GO:0016491">
    <property type="term" value="F:oxidoreductase activity"/>
    <property type="evidence" value="ECO:0007669"/>
    <property type="project" value="InterPro"/>
</dbReference>
<dbReference type="AlphaFoldDB" id="A0A0F7ZUF5"/>
<gene>
    <name evidence="2" type="ORF">HIM_05890</name>
</gene>
<evidence type="ECO:0000259" key="1">
    <source>
        <dbReference type="Pfam" id="PF09995"/>
    </source>
</evidence>
<proteinExistence type="predicted"/>
<keyword evidence="3" id="KW-1185">Reference proteome</keyword>
<evidence type="ECO:0000313" key="3">
    <source>
        <dbReference type="Proteomes" id="UP000054481"/>
    </source>
</evidence>
<reference evidence="2 3" key="1">
    <citation type="journal article" date="2014" name="Genome Biol. Evol.">
        <title>Comparative genomics and transcriptomics analyses reveal divergent lifestyle features of nematode endoparasitic fungus Hirsutella minnesotensis.</title>
        <authorList>
            <person name="Lai Y."/>
            <person name="Liu K."/>
            <person name="Zhang X."/>
            <person name="Zhang X."/>
            <person name="Li K."/>
            <person name="Wang N."/>
            <person name="Shu C."/>
            <person name="Wu Y."/>
            <person name="Wang C."/>
            <person name="Bushley K.E."/>
            <person name="Xiang M."/>
            <person name="Liu X."/>
        </authorList>
    </citation>
    <scope>NUCLEOTIDE SEQUENCE [LARGE SCALE GENOMIC DNA]</scope>
    <source>
        <strain evidence="2 3">3608</strain>
    </source>
</reference>
<dbReference type="InterPro" id="IPR018713">
    <property type="entry name" value="MPAB/Lcp_cat_dom"/>
</dbReference>
<feature type="domain" description="ER-bound oxygenase mpaB/mpaB'/Rubber oxygenase catalytic" evidence="1">
    <location>
        <begin position="78"/>
        <end position="204"/>
    </location>
</feature>
<accession>A0A0F7ZUF5</accession>
<dbReference type="Pfam" id="PF09995">
    <property type="entry name" value="MPAB_Lcp_cat"/>
    <property type="match status" value="1"/>
</dbReference>
<protein>
    <recommendedName>
        <fullName evidence="1">ER-bound oxygenase mpaB/mpaB'/Rubber oxygenase catalytic domain-containing protein</fullName>
    </recommendedName>
</protein>
<dbReference type="OrthoDB" id="5131368at2759"/>
<organism evidence="2 3">
    <name type="scientific">Hirsutella minnesotensis 3608</name>
    <dbReference type="NCBI Taxonomy" id="1043627"/>
    <lineage>
        <taxon>Eukaryota</taxon>
        <taxon>Fungi</taxon>
        <taxon>Dikarya</taxon>
        <taxon>Ascomycota</taxon>
        <taxon>Pezizomycotina</taxon>
        <taxon>Sordariomycetes</taxon>
        <taxon>Hypocreomycetidae</taxon>
        <taxon>Hypocreales</taxon>
        <taxon>Ophiocordycipitaceae</taxon>
        <taxon>Hirsutella</taxon>
    </lineage>
</organism>
<sequence length="226" mass="25619">MDPVNEEADQAIVPAVKRRYKTPVIYETIEEPTFLRELIEDDIYLFGGHFAILCQFAHPALAEGTRAHSSFAGRAAIFSVIHGQHARVRGAGYDANDPELHRWTAATLFVSLLVVHETFFGPLAPDRLLALYRQSAVFGTSLRMPPDMWPATLADFWAYWEANYGIEPTPLSRLGYGATVSVVRVLYPLLPAAARQRWHRQYMEDLNKAVANIERTGHWVEVKKRE</sequence>